<dbReference type="InterPro" id="IPR046058">
    <property type="entry name" value="WbuC_cupin"/>
</dbReference>
<dbReference type="Proteomes" id="UP001170717">
    <property type="component" value="Unassembled WGS sequence"/>
</dbReference>
<accession>A0AAW7Z5L8</accession>
<dbReference type="KEGG" id="asq:AVL57_15115"/>
<evidence type="ECO:0000313" key="3">
    <source>
        <dbReference type="EMBL" id="MDO6577868.1"/>
    </source>
</evidence>
<dbReference type="EMBL" id="JAUOQI010000006">
    <property type="protein sequence ID" value="MDO6577868.1"/>
    <property type="molecule type" value="Genomic_DNA"/>
</dbReference>
<organism evidence="3 5">
    <name type="scientific">Alteromonas stellipolaris</name>
    <dbReference type="NCBI Taxonomy" id="233316"/>
    <lineage>
        <taxon>Bacteria</taxon>
        <taxon>Pseudomonadati</taxon>
        <taxon>Pseudomonadota</taxon>
        <taxon>Gammaproteobacteria</taxon>
        <taxon>Alteromonadales</taxon>
        <taxon>Alteromonadaceae</taxon>
        <taxon>Alteromonas/Salinimonas group</taxon>
        <taxon>Alteromonas</taxon>
    </lineage>
</organism>
<protein>
    <submittedName>
        <fullName evidence="3">WbuC family cupin fold metalloprotein</fullName>
    </submittedName>
</protein>
<dbReference type="EMBL" id="CP013926">
    <property type="protein sequence ID" value="AMJ75175.1"/>
    <property type="molecule type" value="Genomic_DNA"/>
</dbReference>
<dbReference type="InterPro" id="IPR014710">
    <property type="entry name" value="RmlC-like_jellyroll"/>
</dbReference>
<reference evidence="2 4" key="1">
    <citation type="submission" date="2015-12" db="EMBL/GenBank/DDBJ databases">
        <title>Intraspecies pangenome expansion in the marine bacterium Alteromonas.</title>
        <authorList>
            <person name="Lopez-Perez M."/>
            <person name="Rodriguez-Valera F."/>
        </authorList>
    </citation>
    <scope>NUCLEOTIDE SEQUENCE [LARGE SCALE GENOMIC DNA]</scope>
    <source>
        <strain evidence="2 4">LMG 21861</strain>
    </source>
</reference>
<proteinExistence type="predicted"/>
<dbReference type="RefSeq" id="WP_057790423.1">
    <property type="nucleotide sequence ID" value="NZ_CP013926.1"/>
</dbReference>
<dbReference type="InterPro" id="IPR027565">
    <property type="entry name" value="Cupin_WbuC"/>
</dbReference>
<evidence type="ECO:0000313" key="5">
    <source>
        <dbReference type="Proteomes" id="UP001170717"/>
    </source>
</evidence>
<evidence type="ECO:0000313" key="4">
    <source>
        <dbReference type="Proteomes" id="UP000056750"/>
    </source>
</evidence>
<sequence length="162" mass="18464">MLNDIQLFNHEQRDALKESAKSSPRRRANHNVHKSYEDLVQRLFIAMEPDSYVRPHRHTQQHKWEFFMAVEGSIDLLFFDDNSVLTKRITLSAGGDCVGVEIPPNVWHATVCFEPVVFMEVKQGPYEVMDDKGFASWAPEEGEVAVAAFLEKLKGAELGAQF</sequence>
<evidence type="ECO:0000313" key="2">
    <source>
        <dbReference type="EMBL" id="AMJ75175.1"/>
    </source>
</evidence>
<dbReference type="CDD" id="cd07005">
    <property type="entry name" value="cupin_WbuC-like"/>
    <property type="match status" value="1"/>
</dbReference>
<dbReference type="GeneID" id="83259062"/>
<dbReference type="AlphaFoldDB" id="A0AAW7Z5L8"/>
<dbReference type="Gene3D" id="2.60.120.10">
    <property type="entry name" value="Jelly Rolls"/>
    <property type="match status" value="1"/>
</dbReference>
<dbReference type="InterPro" id="IPR011051">
    <property type="entry name" value="RmlC_Cupin_sf"/>
</dbReference>
<dbReference type="Proteomes" id="UP000056750">
    <property type="component" value="Chromosome"/>
</dbReference>
<feature type="domain" description="Cupin fold metalloprotein WbuC cupin" evidence="1">
    <location>
        <begin position="10"/>
        <end position="91"/>
    </location>
</feature>
<dbReference type="NCBIfam" id="TIGR04366">
    <property type="entry name" value="cupin_WbuC"/>
    <property type="match status" value="1"/>
</dbReference>
<keyword evidence="4" id="KW-1185">Reference proteome</keyword>
<dbReference type="SUPFAM" id="SSF51182">
    <property type="entry name" value="RmlC-like cupins"/>
    <property type="match status" value="1"/>
</dbReference>
<name>A0AAW7Z5L8_9ALTE</name>
<dbReference type="Pfam" id="PF19480">
    <property type="entry name" value="DUF6016"/>
    <property type="match status" value="1"/>
</dbReference>
<evidence type="ECO:0000259" key="1">
    <source>
        <dbReference type="Pfam" id="PF19480"/>
    </source>
</evidence>
<reference evidence="3" key="2">
    <citation type="submission" date="2023-07" db="EMBL/GenBank/DDBJ databases">
        <title>Genome content predicts the carbon catabolic preferences of heterotrophic bacteria.</title>
        <authorList>
            <person name="Gralka M."/>
        </authorList>
    </citation>
    <scope>NUCLEOTIDE SEQUENCE</scope>
    <source>
        <strain evidence="3">F2M12</strain>
    </source>
</reference>
<gene>
    <name evidence="2" type="ORF">AVL57_15115</name>
    <name evidence="3" type="ORF">Q4527_10720</name>
</gene>